<comment type="similarity">
    <text evidence="2 9">Belongs to the membrane fusion protein (MFP) (TC 8.A.1) family.</text>
</comment>
<dbReference type="InterPro" id="IPR058781">
    <property type="entry name" value="HH_AprE-like"/>
</dbReference>
<dbReference type="Proteomes" id="UP000078543">
    <property type="component" value="Unassembled WGS sequence"/>
</dbReference>
<organism evidence="13 14">
    <name type="scientific">Magnetospirillum moscoviense</name>
    <dbReference type="NCBI Taxonomy" id="1437059"/>
    <lineage>
        <taxon>Bacteria</taxon>
        <taxon>Pseudomonadati</taxon>
        <taxon>Pseudomonadota</taxon>
        <taxon>Alphaproteobacteria</taxon>
        <taxon>Rhodospirillales</taxon>
        <taxon>Rhodospirillaceae</taxon>
        <taxon>Magnetospirillum</taxon>
    </lineage>
</organism>
<evidence type="ECO:0000256" key="1">
    <source>
        <dbReference type="ARBA" id="ARBA00004377"/>
    </source>
</evidence>
<reference evidence="13 14" key="1">
    <citation type="submission" date="2016-04" db="EMBL/GenBank/DDBJ databases">
        <title>Draft genome sequence of freshwater magnetotactic bacteria Magnetospirillum marisnigri SP-1 and Magnetospirillum moscoviense BB-1.</title>
        <authorList>
            <person name="Koziaeva V."/>
            <person name="Dziuba M.V."/>
            <person name="Ivanov T.M."/>
            <person name="Kuznetsov B."/>
            <person name="Grouzdev D.S."/>
        </authorList>
    </citation>
    <scope>NUCLEOTIDE SEQUENCE [LARGE SCALE GENOMIC DNA]</scope>
    <source>
        <strain evidence="13 14">BB-1</strain>
    </source>
</reference>
<evidence type="ECO:0000256" key="7">
    <source>
        <dbReference type="ARBA" id="ARBA00022989"/>
    </source>
</evidence>
<keyword evidence="3 9" id="KW-0813">Transport</keyword>
<dbReference type="EMBL" id="LWQU01000132">
    <property type="protein sequence ID" value="OAN51302.1"/>
    <property type="molecule type" value="Genomic_DNA"/>
</dbReference>
<dbReference type="InterPro" id="IPR010129">
    <property type="entry name" value="T1SS_HlyD"/>
</dbReference>
<evidence type="ECO:0000259" key="11">
    <source>
        <dbReference type="Pfam" id="PF25994"/>
    </source>
</evidence>
<evidence type="ECO:0000313" key="14">
    <source>
        <dbReference type="Proteomes" id="UP000078543"/>
    </source>
</evidence>
<dbReference type="AlphaFoldDB" id="A0A178MSN5"/>
<keyword evidence="10" id="KW-0175">Coiled coil</keyword>
<evidence type="ECO:0000256" key="10">
    <source>
        <dbReference type="SAM" id="Coils"/>
    </source>
</evidence>
<feature type="coiled-coil region" evidence="10">
    <location>
        <begin position="173"/>
        <end position="229"/>
    </location>
</feature>
<keyword evidence="4 9" id="KW-1003">Cell membrane</keyword>
<dbReference type="NCBIfam" id="TIGR01843">
    <property type="entry name" value="type_I_hlyD"/>
    <property type="match status" value="1"/>
</dbReference>
<protein>
    <recommendedName>
        <fullName evidence="9">Membrane fusion protein (MFP) family protein</fullName>
    </recommendedName>
</protein>
<dbReference type="OrthoDB" id="9810980at2"/>
<dbReference type="Pfam" id="PF26002">
    <property type="entry name" value="Beta-barrel_AprE"/>
    <property type="match status" value="1"/>
</dbReference>
<dbReference type="PANTHER" id="PTHR30386">
    <property type="entry name" value="MEMBRANE FUSION SUBUNIT OF EMRAB-TOLC MULTIDRUG EFFLUX PUMP"/>
    <property type="match status" value="1"/>
</dbReference>
<dbReference type="PRINTS" id="PR01490">
    <property type="entry name" value="RTXTOXIND"/>
</dbReference>
<evidence type="ECO:0000256" key="4">
    <source>
        <dbReference type="ARBA" id="ARBA00022475"/>
    </source>
</evidence>
<evidence type="ECO:0000256" key="9">
    <source>
        <dbReference type="RuleBase" id="RU365093"/>
    </source>
</evidence>
<feature type="transmembrane region" description="Helical" evidence="9">
    <location>
        <begin position="31"/>
        <end position="51"/>
    </location>
</feature>
<accession>A0A178MSN5</accession>
<dbReference type="Pfam" id="PF25994">
    <property type="entry name" value="HH_AprE"/>
    <property type="match status" value="1"/>
</dbReference>
<feature type="domain" description="AprE-like beta-barrel" evidence="12">
    <location>
        <begin position="330"/>
        <end position="429"/>
    </location>
</feature>
<dbReference type="PANTHER" id="PTHR30386:SF26">
    <property type="entry name" value="TRANSPORT PROTEIN COMB"/>
    <property type="match status" value="1"/>
</dbReference>
<comment type="caution">
    <text evidence="13">The sequence shown here is derived from an EMBL/GenBank/DDBJ whole genome shotgun (WGS) entry which is preliminary data.</text>
</comment>
<keyword evidence="7 9" id="KW-1133">Transmembrane helix</keyword>
<sequence length="452" mass="49506">MNTRWIVDVLDRVRSLRGYVVMMEAWNRAPLLWSMVGTVLTFILWASLFQLDVASYAQGQVIPAGQLKKIQHLEGGIIRSIEVVEGQQVEAGKALVELEDVASDADASDLRSRAASLEIKSLRLMANLERQAELKLPAELEQSFPDSARDGRSAFNAYRSRYNAMVQTHESKAAQRRAEILEARERLAGLQKRSQIIGQQVKISEDLLKQDLSNEYEHLQLKKEQSQIESDRKGTIANEQRAVKAFEEGEAAFDAFRHEEDVGLRKDLLDTNTELASVRERLRKPADSHDRTLVRTSVSGTILTLFFKNKGAVVPPGGTIATLVPEGEALLVEAKLPISEIGYVGIGAKARLSIASGGNGYSTIAATVVHISPDSLSDEKTGAPAQGGAAGGMSYYIVRLAPKELAFRRGNDSYALRPGVQVMSAIITGERSVMALLLEPFVGSGVRPLTER</sequence>
<evidence type="ECO:0000259" key="12">
    <source>
        <dbReference type="Pfam" id="PF26002"/>
    </source>
</evidence>
<dbReference type="GO" id="GO:0005886">
    <property type="term" value="C:plasma membrane"/>
    <property type="evidence" value="ECO:0007669"/>
    <property type="project" value="UniProtKB-SubCell"/>
</dbReference>
<dbReference type="STRING" id="1437059.A6A05_11085"/>
<dbReference type="InterPro" id="IPR050739">
    <property type="entry name" value="MFP"/>
</dbReference>
<evidence type="ECO:0000256" key="3">
    <source>
        <dbReference type="ARBA" id="ARBA00022448"/>
    </source>
</evidence>
<proteinExistence type="inferred from homology"/>
<keyword evidence="8 9" id="KW-0472">Membrane</keyword>
<keyword evidence="6 9" id="KW-0812">Transmembrane</keyword>
<keyword evidence="5 9" id="KW-0997">Cell inner membrane</keyword>
<gene>
    <name evidence="13" type="ORF">A6A05_11085</name>
</gene>
<evidence type="ECO:0000256" key="6">
    <source>
        <dbReference type="ARBA" id="ARBA00022692"/>
    </source>
</evidence>
<feature type="domain" description="AprE-like long alpha-helical hairpin" evidence="11">
    <location>
        <begin position="104"/>
        <end position="287"/>
    </location>
</feature>
<dbReference type="GO" id="GO:0015031">
    <property type="term" value="P:protein transport"/>
    <property type="evidence" value="ECO:0007669"/>
    <property type="project" value="InterPro"/>
</dbReference>
<keyword evidence="14" id="KW-1185">Reference proteome</keyword>
<name>A0A178MSN5_9PROT</name>
<evidence type="ECO:0000256" key="2">
    <source>
        <dbReference type="ARBA" id="ARBA00009477"/>
    </source>
</evidence>
<evidence type="ECO:0000256" key="5">
    <source>
        <dbReference type="ARBA" id="ARBA00022519"/>
    </source>
</evidence>
<comment type="subcellular location">
    <subcellularLocation>
        <location evidence="1 9">Cell inner membrane</location>
        <topology evidence="1 9">Single-pass membrane protein</topology>
    </subcellularLocation>
</comment>
<dbReference type="InterPro" id="IPR058982">
    <property type="entry name" value="Beta-barrel_AprE"/>
</dbReference>
<evidence type="ECO:0000313" key="13">
    <source>
        <dbReference type="EMBL" id="OAN51302.1"/>
    </source>
</evidence>
<evidence type="ECO:0000256" key="8">
    <source>
        <dbReference type="ARBA" id="ARBA00023136"/>
    </source>
</evidence>